<dbReference type="Proteomes" id="UP000271889">
    <property type="component" value="Unassembled WGS sequence"/>
</dbReference>
<dbReference type="EMBL" id="UYRV01110748">
    <property type="protein sequence ID" value="VDN26201.1"/>
    <property type="molecule type" value="Genomic_DNA"/>
</dbReference>
<evidence type="ECO:0000313" key="2">
    <source>
        <dbReference type="EMBL" id="VDN26201.1"/>
    </source>
</evidence>
<dbReference type="GO" id="GO:0005783">
    <property type="term" value="C:endoplasmic reticulum"/>
    <property type="evidence" value="ECO:0007669"/>
    <property type="project" value="TreeGrafter"/>
</dbReference>
<name>A0A3P7N567_CYLGO</name>
<dbReference type="GO" id="GO:0031201">
    <property type="term" value="C:SNARE complex"/>
    <property type="evidence" value="ECO:0007669"/>
    <property type="project" value="TreeGrafter"/>
</dbReference>
<dbReference type="PANTHER" id="PTHR12825:SF0">
    <property type="entry name" value="VESICLE TRANSPORT PROTEIN SEC20"/>
    <property type="match status" value="1"/>
</dbReference>
<accession>A0A3P7N567</accession>
<dbReference type="AlphaFoldDB" id="A0A3P7N567"/>
<evidence type="ECO:0000256" key="1">
    <source>
        <dbReference type="SAM" id="MobiDB-lite"/>
    </source>
</evidence>
<evidence type="ECO:0000313" key="3">
    <source>
        <dbReference type="Proteomes" id="UP000271889"/>
    </source>
</evidence>
<dbReference type="GO" id="GO:0005484">
    <property type="term" value="F:SNAP receptor activity"/>
    <property type="evidence" value="ECO:0007669"/>
    <property type="project" value="InterPro"/>
</dbReference>
<dbReference type="PANTHER" id="PTHR12825">
    <property type="entry name" value="BNIP1-RELATED"/>
    <property type="match status" value="1"/>
</dbReference>
<feature type="compositionally biased region" description="Basic and acidic residues" evidence="1">
    <location>
        <begin position="124"/>
        <end position="138"/>
    </location>
</feature>
<dbReference type="InterPro" id="IPR005606">
    <property type="entry name" value="Sec20"/>
</dbReference>
<sequence length="214" mass="24355">MPPISDKGALEAHILNQEIVRLDTMAKQKIDHIKENVRSEKALHEETREAKELLASLASKIDMLKAITSRLSSRREQQNVRESAERHGKELTENQHQLRSATIHARKSINESARSLLLEGGSEEAERRKRLMDEKSLKEDAVKTTERLSDLLSKMGEQVAQNESQSLVMEVDDAPVKMQDMVREYAELLRQSNDEDAKRMVTRVEGILEATDDS</sequence>
<dbReference type="OrthoDB" id="46868at2759"/>
<feature type="compositionally biased region" description="Low complexity" evidence="1">
    <location>
        <begin position="111"/>
        <end position="120"/>
    </location>
</feature>
<organism evidence="2 3">
    <name type="scientific">Cylicostephanus goldi</name>
    <name type="common">Nematode worm</name>
    <dbReference type="NCBI Taxonomy" id="71465"/>
    <lineage>
        <taxon>Eukaryota</taxon>
        <taxon>Metazoa</taxon>
        <taxon>Ecdysozoa</taxon>
        <taxon>Nematoda</taxon>
        <taxon>Chromadorea</taxon>
        <taxon>Rhabditida</taxon>
        <taxon>Rhabditina</taxon>
        <taxon>Rhabditomorpha</taxon>
        <taxon>Strongyloidea</taxon>
        <taxon>Strongylidae</taxon>
        <taxon>Cylicostephanus</taxon>
    </lineage>
</organism>
<feature type="compositionally biased region" description="Basic and acidic residues" evidence="1">
    <location>
        <begin position="73"/>
        <end position="93"/>
    </location>
</feature>
<gene>
    <name evidence="2" type="ORF">CGOC_LOCUS10327</name>
</gene>
<keyword evidence="3" id="KW-1185">Reference proteome</keyword>
<reference evidence="2 3" key="1">
    <citation type="submission" date="2018-11" db="EMBL/GenBank/DDBJ databases">
        <authorList>
            <consortium name="Pathogen Informatics"/>
        </authorList>
    </citation>
    <scope>NUCLEOTIDE SEQUENCE [LARGE SCALE GENOMIC DNA]</scope>
</reference>
<feature type="non-terminal residue" evidence="2">
    <location>
        <position position="214"/>
    </location>
</feature>
<protein>
    <submittedName>
        <fullName evidence="2">Uncharacterized protein</fullName>
    </submittedName>
</protein>
<dbReference type="GO" id="GO:0006890">
    <property type="term" value="P:retrograde vesicle-mediated transport, Golgi to endoplasmic reticulum"/>
    <property type="evidence" value="ECO:0007669"/>
    <property type="project" value="InterPro"/>
</dbReference>
<feature type="region of interest" description="Disordered" evidence="1">
    <location>
        <begin position="71"/>
        <end position="138"/>
    </location>
</feature>
<proteinExistence type="predicted"/>